<feature type="region of interest" description="Disordered" evidence="1">
    <location>
        <begin position="25"/>
        <end position="66"/>
    </location>
</feature>
<name>A0A023G0L3_AMBTT</name>
<dbReference type="EMBL" id="GBBM01008096">
    <property type="protein sequence ID" value="JAC27322.1"/>
    <property type="molecule type" value="mRNA"/>
</dbReference>
<organism evidence="3">
    <name type="scientific">Amblyomma triste</name>
    <name type="common">Neotropical tick</name>
    <dbReference type="NCBI Taxonomy" id="251400"/>
    <lineage>
        <taxon>Eukaryota</taxon>
        <taxon>Metazoa</taxon>
        <taxon>Ecdysozoa</taxon>
        <taxon>Arthropoda</taxon>
        <taxon>Chelicerata</taxon>
        <taxon>Arachnida</taxon>
        <taxon>Acari</taxon>
        <taxon>Parasitiformes</taxon>
        <taxon>Ixodida</taxon>
        <taxon>Ixodoidea</taxon>
        <taxon>Ixodidae</taxon>
        <taxon>Amblyomminae</taxon>
        <taxon>Amblyomma</taxon>
    </lineage>
</organism>
<evidence type="ECO:0000256" key="2">
    <source>
        <dbReference type="SAM" id="SignalP"/>
    </source>
</evidence>
<evidence type="ECO:0000313" key="3">
    <source>
        <dbReference type="EMBL" id="JAC27322.1"/>
    </source>
</evidence>
<accession>A0A023G0L3</accession>
<feature type="chain" id="PRO_5001520368" evidence="2">
    <location>
        <begin position="22"/>
        <end position="66"/>
    </location>
</feature>
<feature type="signal peptide" evidence="2">
    <location>
        <begin position="1"/>
        <end position="21"/>
    </location>
</feature>
<keyword evidence="2" id="KW-0732">Signal</keyword>
<protein>
    <submittedName>
        <fullName evidence="3">Putative secreted protein</fullName>
    </submittedName>
</protein>
<reference evidence="3" key="1">
    <citation type="submission" date="2014-03" db="EMBL/GenBank/DDBJ databases">
        <title>The sialotranscriptome of Amblyomma triste, Amblyomma parvum and Amblyomma cajennense ticks, uncovered by 454-based RNA-seq.</title>
        <authorList>
            <person name="Garcia G.R."/>
            <person name="Gardinassi L.G."/>
            <person name="Ribeiro J.M."/>
            <person name="Anatriello E."/>
            <person name="Ferreira B.R."/>
            <person name="Moreira H.N."/>
            <person name="Mafra C."/>
            <person name="Olegario M.M."/>
            <person name="Szabo P.J."/>
            <person name="Miranda-Santos I.K."/>
            <person name="Maruyama S.R."/>
        </authorList>
    </citation>
    <scope>NUCLEOTIDE SEQUENCE</scope>
    <source>
        <strain evidence="3">Mato Grasso do Sul</strain>
        <tissue evidence="3">Salivary glands</tissue>
    </source>
</reference>
<evidence type="ECO:0000256" key="1">
    <source>
        <dbReference type="SAM" id="MobiDB-lite"/>
    </source>
</evidence>
<proteinExistence type="evidence at transcript level"/>
<sequence>MRTLLFCVGIFVLFAALHCDGKRRSIKSSGEPQLRKRRGLNGCNHENRDYANGTTLTTKTVHKSRA</sequence>
<dbReference type="AlphaFoldDB" id="A0A023G0L3"/>